<protein>
    <submittedName>
        <fullName evidence="2">Glycosyltransferase, family</fullName>
    </submittedName>
</protein>
<dbReference type="GO" id="GO:0016757">
    <property type="term" value="F:glycosyltransferase activity"/>
    <property type="evidence" value="ECO:0007669"/>
    <property type="project" value="InterPro"/>
</dbReference>
<evidence type="ECO:0000313" key="3">
    <source>
        <dbReference type="Proteomes" id="UP000021816"/>
    </source>
</evidence>
<dbReference type="SUPFAM" id="SSF53756">
    <property type="entry name" value="UDP-Glycosyltransferase/glycogen phosphorylase"/>
    <property type="match status" value="1"/>
</dbReference>
<evidence type="ECO:0000313" key="2">
    <source>
        <dbReference type="EMBL" id="EXI82424.1"/>
    </source>
</evidence>
<dbReference type="PANTHER" id="PTHR46401:SF8">
    <property type="entry name" value="BLL6006 PROTEIN"/>
    <property type="match status" value="1"/>
</dbReference>
<reference evidence="2 3" key="1">
    <citation type="submission" date="2014-02" db="EMBL/GenBank/DDBJ databases">
        <title>Expanding our view of genomic diversity in Candidatus Accumulibacter clades.</title>
        <authorList>
            <person name="Skennerton C.T."/>
            <person name="Barr J.J."/>
            <person name="Slater F.R."/>
            <person name="Bond P.L."/>
            <person name="Tyson G.W."/>
        </authorList>
    </citation>
    <scope>NUCLEOTIDE SEQUENCE [LARGE SCALE GENOMIC DNA]</scope>
    <source>
        <strain evidence="3">BA-92</strain>
    </source>
</reference>
<accession>A0A011QU95</accession>
<proteinExistence type="predicted"/>
<evidence type="ECO:0000259" key="1">
    <source>
        <dbReference type="Pfam" id="PF00534"/>
    </source>
</evidence>
<dbReference type="PANTHER" id="PTHR46401">
    <property type="entry name" value="GLYCOSYLTRANSFERASE WBBK-RELATED"/>
    <property type="match status" value="1"/>
</dbReference>
<sequence length="500" mass="55891">MTRRRILVDLKPALDGYAGVPQETRLLFAGLRCLSDKFHVEGLLQHGGGPLVCEIDDVDSHFAPAERILRHSRSVISFYGAGKRDLLAQVIREIGKLTQLFRLRWQARTPRPVTLGLFDERLFADFIWSRFFSKTLAAEKKSLVTSANYRILRPARRLMYEVGMSAFPLCGKSRFLAVDTSGYDFLLAQMPFPGRVASGTQLVVRYHDAVPILMPHTISDKGFHQASHFYPLRDNVASGACFVCVSEATRQDLLTLFPEAEPRTAVIHNMVSPDYFVEATERAYALRILRTRWHRDEASPAAASFKPGKALIDAPYLLMVSTLEPRKNHQLLVAAWERLKFTDLPELRLVIVGAPGWDSKPILKSFQPWLDQGDLVHLSNVPSDELRVLYQHAAATICPSVAEGFDYSGVEAMCCGGLVIASDIAVHQEIFQSAAAYFDPYSSEQAAQKIRYLLGKEGAGEANEKRAAAARVAARFSRESLLPQWEAFFDQHVNKSAPNT</sequence>
<feature type="domain" description="Glycosyl transferase family 1" evidence="1">
    <location>
        <begin position="313"/>
        <end position="468"/>
    </location>
</feature>
<organism evidence="2 3">
    <name type="scientific">Candidatus Accumulibacter appositus</name>
    <dbReference type="NCBI Taxonomy" id="1454003"/>
    <lineage>
        <taxon>Bacteria</taxon>
        <taxon>Pseudomonadati</taxon>
        <taxon>Pseudomonadota</taxon>
        <taxon>Betaproteobacteria</taxon>
        <taxon>Candidatus Accumulibacter</taxon>
    </lineage>
</organism>
<comment type="caution">
    <text evidence="2">The sequence shown here is derived from an EMBL/GenBank/DDBJ whole genome shotgun (WGS) entry which is preliminary data.</text>
</comment>
<name>A0A011QU95_9PROT</name>
<gene>
    <name evidence="2" type="ORF">AW10_00531</name>
</gene>
<dbReference type="EMBL" id="JEMX01000011">
    <property type="protein sequence ID" value="EXI82424.1"/>
    <property type="molecule type" value="Genomic_DNA"/>
</dbReference>
<dbReference type="CDD" id="cd03809">
    <property type="entry name" value="GT4_MtfB-like"/>
    <property type="match status" value="1"/>
</dbReference>
<dbReference type="Gene3D" id="3.40.50.2000">
    <property type="entry name" value="Glycogen Phosphorylase B"/>
    <property type="match status" value="1"/>
</dbReference>
<dbReference type="Pfam" id="PF00534">
    <property type="entry name" value="Glycos_transf_1"/>
    <property type="match status" value="1"/>
</dbReference>
<dbReference type="AlphaFoldDB" id="A0A011QU95"/>
<dbReference type="Proteomes" id="UP000021816">
    <property type="component" value="Unassembled WGS sequence"/>
</dbReference>
<dbReference type="PATRIC" id="fig|1454003.3.peg.546"/>
<dbReference type="InterPro" id="IPR001296">
    <property type="entry name" value="Glyco_trans_1"/>
</dbReference>
<dbReference type="STRING" id="1454003.AW10_00531"/>
<keyword evidence="2" id="KW-0808">Transferase</keyword>